<dbReference type="GeneID" id="63867318"/>
<dbReference type="RefSeq" id="XP_040803578.1">
    <property type="nucleotide sequence ID" value="XM_040949983.1"/>
</dbReference>
<feature type="coiled-coil region" evidence="1">
    <location>
        <begin position="482"/>
        <end position="516"/>
    </location>
</feature>
<dbReference type="OrthoDB" id="10455057at2759"/>
<keyword evidence="4" id="KW-1185">Reference proteome</keyword>
<keyword evidence="1" id="KW-0175">Coiled coil</keyword>
<name>A0A8G1RWH5_9EURO</name>
<evidence type="ECO:0000256" key="2">
    <source>
        <dbReference type="SAM" id="MobiDB-lite"/>
    </source>
</evidence>
<dbReference type="VEuPathDB" id="FungiDB:BO72DRAFT_525759"/>
<reference evidence="3 4" key="1">
    <citation type="submission" date="2018-02" db="EMBL/GenBank/DDBJ databases">
        <title>The genomes of Aspergillus section Nigri reveals drivers in fungal speciation.</title>
        <authorList>
            <consortium name="DOE Joint Genome Institute"/>
            <person name="Vesth T.C."/>
            <person name="Nybo J."/>
            <person name="Theobald S."/>
            <person name="Brandl J."/>
            <person name="Frisvad J.C."/>
            <person name="Nielsen K.F."/>
            <person name="Lyhne E.K."/>
            <person name="Kogle M.E."/>
            <person name="Kuo A."/>
            <person name="Riley R."/>
            <person name="Clum A."/>
            <person name="Nolan M."/>
            <person name="Lipzen A."/>
            <person name="Salamov A."/>
            <person name="Henrissat B."/>
            <person name="Wiebenga A."/>
            <person name="De vries R.P."/>
            <person name="Grigoriev I.V."/>
            <person name="Mortensen U.H."/>
            <person name="Andersen M.R."/>
            <person name="Baker S.E."/>
        </authorList>
    </citation>
    <scope>NUCLEOTIDE SEQUENCE [LARGE SCALE GENOMIC DNA]</scope>
    <source>
        <strain evidence="3 4">CBS 313.89</strain>
    </source>
</reference>
<feature type="region of interest" description="Disordered" evidence="2">
    <location>
        <begin position="31"/>
        <end position="145"/>
    </location>
</feature>
<evidence type="ECO:0000256" key="1">
    <source>
        <dbReference type="SAM" id="Coils"/>
    </source>
</evidence>
<feature type="compositionally biased region" description="Basic and acidic residues" evidence="2">
    <location>
        <begin position="73"/>
        <end position="82"/>
    </location>
</feature>
<feature type="compositionally biased region" description="Basic residues" evidence="2">
    <location>
        <begin position="83"/>
        <end position="96"/>
    </location>
</feature>
<evidence type="ECO:0000313" key="3">
    <source>
        <dbReference type="EMBL" id="RAK79568.1"/>
    </source>
</evidence>
<proteinExistence type="predicted"/>
<dbReference type="EMBL" id="KZ824632">
    <property type="protein sequence ID" value="RAK79568.1"/>
    <property type="molecule type" value="Genomic_DNA"/>
</dbReference>
<organism evidence="3 4">
    <name type="scientific">Aspergillus fijiensis CBS 313.89</name>
    <dbReference type="NCBI Taxonomy" id="1448319"/>
    <lineage>
        <taxon>Eukaryota</taxon>
        <taxon>Fungi</taxon>
        <taxon>Dikarya</taxon>
        <taxon>Ascomycota</taxon>
        <taxon>Pezizomycotina</taxon>
        <taxon>Eurotiomycetes</taxon>
        <taxon>Eurotiomycetidae</taxon>
        <taxon>Eurotiales</taxon>
        <taxon>Aspergillaceae</taxon>
        <taxon>Aspergillus</taxon>
    </lineage>
</organism>
<feature type="compositionally biased region" description="Low complexity" evidence="2">
    <location>
        <begin position="131"/>
        <end position="141"/>
    </location>
</feature>
<feature type="compositionally biased region" description="Pro residues" evidence="2">
    <location>
        <begin position="104"/>
        <end position="121"/>
    </location>
</feature>
<sequence>MIPLFLVIGLFTLVIILTLSLYHLLPFTCPSSTQTTPSPSPPHSSQQHHHHHHPNPTTQRLIPLFSESGSDPESERGKESPRMTRKKKSQARKITTRRGDLPKKPPPPQPQPLPPRLPGPIPSIETPTGLARAPAPARPNATNPPPKSHFAFSWWRNPMGSEMLRGQLAHGSSGPIPQGHRGPTAQGYSNQAGTVTTGNGNYGTGCIVKREDGGYHEYEYFTPAPAYHTGYVGGLGSTPMYTNGYAGGFGTGIMGDGGGHHQLRGLGGLGVGVKEEFNGVSYGGDVGYGVEDVKSFREEGKPFEAGNGDEYGTSFGAGNGDEYRQPFNADYGHEHGKAYDTNPNTGAGHGAEAGYHPASAMSYISGPGPAASSATHHAGYTGLMSRDGDGPSYGDDNDIQPMDPRHLEETDSVKSTTPDLTRNCVFCGRNGHSTGVCPERWGNTDNGRNDLRAQAPELGTERTRTTRNRMRTIQRKLRQHPGRETQKEVEEEREKLDALLREAQDLEEHTSQLLTRDDPPVDLDDVLRRIIEDMK</sequence>
<evidence type="ECO:0000313" key="4">
    <source>
        <dbReference type="Proteomes" id="UP000249789"/>
    </source>
</evidence>
<feature type="region of interest" description="Disordered" evidence="2">
    <location>
        <begin position="379"/>
        <end position="404"/>
    </location>
</feature>
<accession>A0A8G1RWH5</accession>
<dbReference type="AlphaFoldDB" id="A0A8G1RWH5"/>
<gene>
    <name evidence="3" type="ORF">BO72DRAFT_525759</name>
</gene>
<protein>
    <submittedName>
        <fullName evidence="3">Uncharacterized protein</fullName>
    </submittedName>
</protein>
<dbReference type="Proteomes" id="UP000249789">
    <property type="component" value="Unassembled WGS sequence"/>
</dbReference>